<dbReference type="EMBL" id="SLXT01000018">
    <property type="protein sequence ID" value="TCP63523.1"/>
    <property type="molecule type" value="Genomic_DNA"/>
</dbReference>
<dbReference type="OrthoDB" id="9816197at2"/>
<dbReference type="RefSeq" id="WP_131919680.1">
    <property type="nucleotide sequence ID" value="NZ_JAOQNU010000017.1"/>
</dbReference>
<dbReference type="GO" id="GO:0016740">
    <property type="term" value="F:transferase activity"/>
    <property type="evidence" value="ECO:0007669"/>
    <property type="project" value="UniProtKB-KW"/>
</dbReference>
<feature type="domain" description="Polymerase beta nucleotidyltransferase" evidence="1">
    <location>
        <begin position="9"/>
        <end position="98"/>
    </location>
</feature>
<accession>A0A4R2RKA1</accession>
<dbReference type="Proteomes" id="UP000294813">
    <property type="component" value="Unassembled WGS sequence"/>
</dbReference>
<protein>
    <submittedName>
        <fullName evidence="2">Nucleotidyltransferase-like protein</fullName>
    </submittedName>
</protein>
<dbReference type="Pfam" id="PF18765">
    <property type="entry name" value="Polbeta"/>
    <property type="match status" value="1"/>
</dbReference>
<dbReference type="CDD" id="cd05403">
    <property type="entry name" value="NT_KNTase_like"/>
    <property type="match status" value="1"/>
</dbReference>
<name>A0A4R2RKA1_9FIRM</name>
<dbReference type="InterPro" id="IPR043519">
    <property type="entry name" value="NT_sf"/>
</dbReference>
<dbReference type="PANTHER" id="PTHR43852">
    <property type="entry name" value="NUCLEOTIDYLTRANSFERASE"/>
    <property type="match status" value="1"/>
</dbReference>
<gene>
    <name evidence="2" type="ORF">EDD73_11866</name>
</gene>
<reference evidence="2 3" key="1">
    <citation type="submission" date="2019-03" db="EMBL/GenBank/DDBJ databases">
        <title>Genomic Encyclopedia of Type Strains, Phase IV (KMG-IV): sequencing the most valuable type-strain genomes for metagenomic binning, comparative biology and taxonomic classification.</title>
        <authorList>
            <person name="Goeker M."/>
        </authorList>
    </citation>
    <scope>NUCLEOTIDE SEQUENCE [LARGE SCALE GENOMIC DNA]</scope>
    <source>
        <strain evidence="2 3">DSM 11170</strain>
    </source>
</reference>
<proteinExistence type="predicted"/>
<evidence type="ECO:0000259" key="1">
    <source>
        <dbReference type="Pfam" id="PF18765"/>
    </source>
</evidence>
<evidence type="ECO:0000313" key="3">
    <source>
        <dbReference type="Proteomes" id="UP000294813"/>
    </source>
</evidence>
<dbReference type="NCBIfam" id="NF047752">
    <property type="entry name" value="MntA_antitoxin"/>
    <property type="match status" value="1"/>
</dbReference>
<dbReference type="AlphaFoldDB" id="A0A4R2RKA1"/>
<keyword evidence="3" id="KW-1185">Reference proteome</keyword>
<comment type="caution">
    <text evidence="2">The sequence shown here is derived from an EMBL/GenBank/DDBJ whole genome shotgun (WGS) entry which is preliminary data.</text>
</comment>
<evidence type="ECO:0000313" key="2">
    <source>
        <dbReference type="EMBL" id="TCP63523.1"/>
    </source>
</evidence>
<dbReference type="Gene3D" id="3.30.460.10">
    <property type="entry name" value="Beta Polymerase, domain 2"/>
    <property type="match status" value="1"/>
</dbReference>
<dbReference type="PANTHER" id="PTHR43852:SF2">
    <property type="entry name" value="PROTEIN ADENYLYLTRANSFERASE MNTA"/>
    <property type="match status" value="1"/>
</dbReference>
<sequence>MLSQELVSTIISTVRDTVHPYAIILFGTAAHRQLRPDSDIDIAFLADSPCDELTVFRLGQELSVQLNRDIDLIDLSQASTVFQAQILSTGKVIDCDDKDRLLAFHALTLKQYARLNEERQCIFIAEKRRMGIRNDPGCGMEQTREH</sequence>
<dbReference type="SUPFAM" id="SSF81301">
    <property type="entry name" value="Nucleotidyltransferase"/>
    <property type="match status" value="1"/>
</dbReference>
<keyword evidence="2" id="KW-0808">Transferase</keyword>
<dbReference type="InterPro" id="IPR052930">
    <property type="entry name" value="TA_antitoxin_MntA"/>
</dbReference>
<organism evidence="2 3">
    <name type="scientific">Heliophilum fasciatum</name>
    <dbReference type="NCBI Taxonomy" id="35700"/>
    <lineage>
        <taxon>Bacteria</taxon>
        <taxon>Bacillati</taxon>
        <taxon>Bacillota</taxon>
        <taxon>Clostridia</taxon>
        <taxon>Eubacteriales</taxon>
        <taxon>Heliobacteriaceae</taxon>
        <taxon>Heliophilum</taxon>
    </lineage>
</organism>
<dbReference type="InterPro" id="IPR041633">
    <property type="entry name" value="Polbeta"/>
</dbReference>